<dbReference type="AlphaFoldDB" id="A0A6L5X4Q4"/>
<dbReference type="EMBL" id="VULZ01000003">
    <property type="protein sequence ID" value="MSS14373.1"/>
    <property type="molecule type" value="Genomic_DNA"/>
</dbReference>
<proteinExistence type="predicted"/>
<protein>
    <submittedName>
        <fullName evidence="2">ABC transporter permease subunit</fullName>
    </submittedName>
</protein>
<name>A0A6L5X4Q4_9FIRM</name>
<evidence type="ECO:0000313" key="2">
    <source>
        <dbReference type="EMBL" id="MSS14373.1"/>
    </source>
</evidence>
<keyword evidence="1" id="KW-0472">Membrane</keyword>
<comment type="caution">
    <text evidence="2">The sequence shown here is derived from an EMBL/GenBank/DDBJ whole genome shotgun (WGS) entry which is preliminary data.</text>
</comment>
<feature type="transmembrane region" description="Helical" evidence="1">
    <location>
        <begin position="191"/>
        <end position="208"/>
    </location>
</feature>
<accession>A0A6L5X4Q4</accession>
<dbReference type="PANTHER" id="PTHR37305">
    <property type="entry name" value="INTEGRAL MEMBRANE PROTEIN-RELATED"/>
    <property type="match status" value="1"/>
</dbReference>
<evidence type="ECO:0000256" key="1">
    <source>
        <dbReference type="SAM" id="Phobius"/>
    </source>
</evidence>
<keyword evidence="1" id="KW-1133">Transmembrane helix</keyword>
<feature type="transmembrane region" description="Helical" evidence="1">
    <location>
        <begin position="108"/>
        <end position="141"/>
    </location>
</feature>
<gene>
    <name evidence="2" type="ORF">FYJ35_04850</name>
</gene>
<feature type="transmembrane region" description="Helical" evidence="1">
    <location>
        <begin position="161"/>
        <end position="184"/>
    </location>
</feature>
<keyword evidence="1" id="KW-0812">Transmembrane</keyword>
<dbReference type="PANTHER" id="PTHR37305:SF1">
    <property type="entry name" value="MEMBRANE PROTEIN"/>
    <property type="match status" value="1"/>
</dbReference>
<sequence length="267" mass="30086">MYGEEARMKKIRTLLAFEGRRMLTSKSTLIYVIIYFISYIISVIFFQLYGSDGSVLTEASAQSFPIQHLQAGILFTGTFIAIYVAQITRQERTQSTIKLILLRPVSRLQYYISKILSIAFFSMLLTLIQITVGYLVGMLFFGWHGTLVFGDIVTSGLTGVGITFLSGVAFAFAYFAFGMLMMLLSEFLPRLIDCAAVGIVILLIGQYAEVLPSIRPYVLVHQMLFFHQDIFEMSAVYNLRSAIVILAYCLACSFAGYYVFRHEDLSV</sequence>
<organism evidence="2 3">
    <name type="scientific">Porcincola intestinalis</name>
    <dbReference type="NCBI Taxonomy" id="2606632"/>
    <lineage>
        <taxon>Bacteria</taxon>
        <taxon>Bacillati</taxon>
        <taxon>Bacillota</taxon>
        <taxon>Clostridia</taxon>
        <taxon>Lachnospirales</taxon>
        <taxon>Lachnospiraceae</taxon>
        <taxon>Porcincola</taxon>
    </lineage>
</organism>
<keyword evidence="3" id="KW-1185">Reference proteome</keyword>
<evidence type="ECO:0000313" key="3">
    <source>
        <dbReference type="Proteomes" id="UP000481852"/>
    </source>
</evidence>
<feature type="transmembrane region" description="Helical" evidence="1">
    <location>
        <begin position="241"/>
        <end position="260"/>
    </location>
</feature>
<reference evidence="2 3" key="1">
    <citation type="submission" date="2019-08" db="EMBL/GenBank/DDBJ databases">
        <title>In-depth cultivation of the pig gut microbiome towards novel bacterial diversity and tailored functional studies.</title>
        <authorList>
            <person name="Wylensek D."/>
            <person name="Hitch T.C.A."/>
            <person name="Clavel T."/>
        </authorList>
    </citation>
    <scope>NUCLEOTIDE SEQUENCE [LARGE SCALE GENOMIC DNA]</scope>
    <source>
        <strain evidence="2 3">Oil+RF-744-WCA-WT-11</strain>
    </source>
</reference>
<feature type="transmembrane region" description="Helical" evidence="1">
    <location>
        <begin position="29"/>
        <end position="49"/>
    </location>
</feature>
<feature type="transmembrane region" description="Helical" evidence="1">
    <location>
        <begin position="69"/>
        <end position="87"/>
    </location>
</feature>
<dbReference type="Proteomes" id="UP000481852">
    <property type="component" value="Unassembled WGS sequence"/>
</dbReference>
<dbReference type="Pfam" id="PF12730">
    <property type="entry name" value="ABC2_membrane_4"/>
    <property type="match status" value="1"/>
</dbReference>